<reference evidence="2" key="1">
    <citation type="journal article" date="2019" name="Int. J. Syst. Evol. Microbiol.">
        <title>The Global Catalogue of Microorganisms (GCM) 10K type strain sequencing project: providing services to taxonomists for standard genome sequencing and annotation.</title>
        <authorList>
            <consortium name="The Broad Institute Genomics Platform"/>
            <consortium name="The Broad Institute Genome Sequencing Center for Infectious Disease"/>
            <person name="Wu L."/>
            <person name="Ma J."/>
        </authorList>
    </citation>
    <scope>NUCLEOTIDE SEQUENCE [LARGE SCALE GENOMIC DNA]</scope>
    <source>
        <strain evidence="2">JCM 4594</strain>
    </source>
</reference>
<accession>A0ABQ3AQ53</accession>
<organism evidence="1 2">
    <name type="scientific">Streptomyces xanthochromogenes</name>
    <dbReference type="NCBI Taxonomy" id="67384"/>
    <lineage>
        <taxon>Bacteria</taxon>
        <taxon>Bacillati</taxon>
        <taxon>Actinomycetota</taxon>
        <taxon>Actinomycetes</taxon>
        <taxon>Kitasatosporales</taxon>
        <taxon>Streptomycetaceae</taxon>
        <taxon>Streptomyces</taxon>
    </lineage>
</organism>
<keyword evidence="2" id="KW-1185">Reference proteome</keyword>
<dbReference type="Proteomes" id="UP000600946">
    <property type="component" value="Unassembled WGS sequence"/>
</dbReference>
<protein>
    <submittedName>
        <fullName evidence="1">Uncharacterized protein</fullName>
    </submittedName>
</protein>
<comment type="caution">
    <text evidence="1">The sequence shown here is derived from an EMBL/GenBank/DDBJ whole genome shotgun (WGS) entry which is preliminary data.</text>
</comment>
<proteinExistence type="predicted"/>
<evidence type="ECO:0000313" key="1">
    <source>
        <dbReference type="EMBL" id="GGY62317.1"/>
    </source>
</evidence>
<dbReference type="EMBL" id="BMUU01000015">
    <property type="protein sequence ID" value="GGY62317.1"/>
    <property type="molecule type" value="Genomic_DNA"/>
</dbReference>
<gene>
    <name evidence="1" type="ORF">GCM10010326_66480</name>
</gene>
<sequence>MMSAGKRGSLNSLCSTTVLHAHDEWSGGPNDRSAQTLALPAPPWLVSTVCIAVQDAVRCGRQVLSASVERVAV</sequence>
<name>A0ABQ3AQ53_9ACTN</name>
<evidence type="ECO:0000313" key="2">
    <source>
        <dbReference type="Proteomes" id="UP000600946"/>
    </source>
</evidence>